<evidence type="ECO:0000313" key="10">
    <source>
        <dbReference type="EMBL" id="KAK0470625.1"/>
    </source>
</evidence>
<gene>
    <name evidence="10" type="ORF">IW261DRAFT_1000815</name>
</gene>
<dbReference type="PROSITE" id="PS52048">
    <property type="entry name" value="UCH_DOMAIN"/>
    <property type="match status" value="1"/>
</dbReference>
<dbReference type="Proteomes" id="UP001175227">
    <property type="component" value="Unassembled WGS sequence"/>
</dbReference>
<comment type="similarity">
    <text evidence="7">Belongs to the peptidase C12 family.</text>
</comment>
<dbReference type="AlphaFoldDB" id="A0AA39U9J3"/>
<comment type="catalytic activity">
    <reaction evidence="1">
        <text>Thiol-dependent hydrolysis of ester, thioester, amide, peptide and isopeptide bonds formed by the C-terminal Gly of ubiquitin (a 76-residue protein attached to proteins as an intracellular targeting signal).</text>
        <dbReference type="EC" id="3.4.19.12"/>
    </reaction>
</comment>
<proteinExistence type="inferred from homology"/>
<accession>A0AA39U9J3</accession>
<comment type="caution">
    <text evidence="10">The sequence shown here is derived from an EMBL/GenBank/DDBJ whole genome shotgun (WGS) entry which is preliminary data.</text>
</comment>
<evidence type="ECO:0000256" key="3">
    <source>
        <dbReference type="ARBA" id="ARBA00022670"/>
    </source>
</evidence>
<keyword evidence="4" id="KW-0833">Ubl conjugation pathway</keyword>
<evidence type="ECO:0000259" key="9">
    <source>
        <dbReference type="PROSITE" id="PS52048"/>
    </source>
</evidence>
<dbReference type="GO" id="GO:0006511">
    <property type="term" value="P:ubiquitin-dependent protein catabolic process"/>
    <property type="evidence" value="ECO:0007669"/>
    <property type="project" value="InterPro"/>
</dbReference>
<feature type="region of interest" description="Disordered" evidence="8">
    <location>
        <begin position="1"/>
        <end position="23"/>
    </location>
</feature>
<dbReference type="InterPro" id="IPR001578">
    <property type="entry name" value="Peptidase_C12_UCH"/>
</dbReference>
<evidence type="ECO:0000313" key="11">
    <source>
        <dbReference type="Proteomes" id="UP001175227"/>
    </source>
</evidence>
<protein>
    <recommendedName>
        <fullName evidence="2">ubiquitinyl hydrolase 1</fullName>
        <ecNumber evidence="2">3.4.19.12</ecNumber>
    </recommendedName>
</protein>
<dbReference type="InterPro" id="IPR038765">
    <property type="entry name" value="Papain-like_cys_pep_sf"/>
</dbReference>
<dbReference type="EC" id="3.4.19.12" evidence="2"/>
<dbReference type="SUPFAM" id="SSF54001">
    <property type="entry name" value="Cysteine proteinases"/>
    <property type="match status" value="1"/>
</dbReference>
<evidence type="ECO:0000256" key="5">
    <source>
        <dbReference type="ARBA" id="ARBA00022801"/>
    </source>
</evidence>
<dbReference type="EMBL" id="JAUEPR010000062">
    <property type="protein sequence ID" value="KAK0470625.1"/>
    <property type="molecule type" value="Genomic_DNA"/>
</dbReference>
<dbReference type="Pfam" id="PF01088">
    <property type="entry name" value="Peptidase_C12"/>
    <property type="match status" value="1"/>
</dbReference>
<evidence type="ECO:0000256" key="1">
    <source>
        <dbReference type="ARBA" id="ARBA00000707"/>
    </source>
</evidence>
<dbReference type="Gene3D" id="3.40.532.10">
    <property type="entry name" value="Peptidase C12, ubiquitin carboxyl-terminal hydrolase"/>
    <property type="match status" value="1"/>
</dbReference>
<sequence>MASTSNVQLDSHTSETAINDGSNDQIDLVGGPFAVIESDPGVFTSLTRKLGVKHLEIVEVYDIEPWAVDHLHPYGLVLCFRWRKDTHRPADFKDPAKGSGEATRMGCSGGFAVVRFR</sequence>
<evidence type="ECO:0000256" key="4">
    <source>
        <dbReference type="ARBA" id="ARBA00022786"/>
    </source>
</evidence>
<reference evidence="10" key="1">
    <citation type="submission" date="2023-06" db="EMBL/GenBank/DDBJ databases">
        <authorList>
            <consortium name="Lawrence Berkeley National Laboratory"/>
            <person name="Ahrendt S."/>
            <person name="Sahu N."/>
            <person name="Indic B."/>
            <person name="Wong-Bajracharya J."/>
            <person name="Merenyi Z."/>
            <person name="Ke H.-M."/>
            <person name="Monk M."/>
            <person name="Kocsube S."/>
            <person name="Drula E."/>
            <person name="Lipzen A."/>
            <person name="Balint B."/>
            <person name="Henrissat B."/>
            <person name="Andreopoulos B."/>
            <person name="Martin F.M."/>
            <person name="Harder C.B."/>
            <person name="Rigling D."/>
            <person name="Ford K.L."/>
            <person name="Foster G.D."/>
            <person name="Pangilinan J."/>
            <person name="Papanicolaou A."/>
            <person name="Barry K."/>
            <person name="LaButti K."/>
            <person name="Viragh M."/>
            <person name="Koriabine M."/>
            <person name="Yan M."/>
            <person name="Riley R."/>
            <person name="Champramary S."/>
            <person name="Plett K.L."/>
            <person name="Tsai I.J."/>
            <person name="Slot J."/>
            <person name="Sipos G."/>
            <person name="Plett J."/>
            <person name="Nagy L.G."/>
            <person name="Grigoriev I.V."/>
        </authorList>
    </citation>
    <scope>NUCLEOTIDE SEQUENCE</scope>
    <source>
        <strain evidence="10">ICMP 16352</strain>
    </source>
</reference>
<feature type="domain" description="UCH catalytic" evidence="9">
    <location>
        <begin position="32"/>
        <end position="117"/>
    </location>
</feature>
<dbReference type="GO" id="GO:0004843">
    <property type="term" value="F:cysteine-type deubiquitinase activity"/>
    <property type="evidence" value="ECO:0007669"/>
    <property type="project" value="UniProtKB-EC"/>
</dbReference>
<evidence type="ECO:0000256" key="8">
    <source>
        <dbReference type="SAM" id="MobiDB-lite"/>
    </source>
</evidence>
<name>A0AA39U9J3_9AGAR</name>
<dbReference type="InterPro" id="IPR036959">
    <property type="entry name" value="Peptidase_C12_UCH_sf"/>
</dbReference>
<keyword evidence="11" id="KW-1185">Reference proteome</keyword>
<evidence type="ECO:0000256" key="6">
    <source>
        <dbReference type="ARBA" id="ARBA00022807"/>
    </source>
</evidence>
<keyword evidence="5" id="KW-0378">Hydrolase</keyword>
<evidence type="ECO:0000256" key="7">
    <source>
        <dbReference type="PROSITE-ProRule" id="PRU01393"/>
    </source>
</evidence>
<keyword evidence="6" id="KW-0788">Thiol protease</keyword>
<comment type="caution">
    <text evidence="7">Lacks conserved residue(s) required for the propagation of feature annotation.</text>
</comment>
<keyword evidence="3" id="KW-0645">Protease</keyword>
<evidence type="ECO:0000256" key="2">
    <source>
        <dbReference type="ARBA" id="ARBA00012759"/>
    </source>
</evidence>
<organism evidence="10 11">
    <name type="scientific">Armillaria novae-zelandiae</name>
    <dbReference type="NCBI Taxonomy" id="153914"/>
    <lineage>
        <taxon>Eukaryota</taxon>
        <taxon>Fungi</taxon>
        <taxon>Dikarya</taxon>
        <taxon>Basidiomycota</taxon>
        <taxon>Agaricomycotina</taxon>
        <taxon>Agaricomycetes</taxon>
        <taxon>Agaricomycetidae</taxon>
        <taxon>Agaricales</taxon>
        <taxon>Marasmiineae</taxon>
        <taxon>Physalacriaceae</taxon>
        <taxon>Armillaria</taxon>
    </lineage>
</organism>